<organism evidence="3 4">
    <name type="scientific">Lutibaculum baratangense AMV1</name>
    <dbReference type="NCBI Taxonomy" id="631454"/>
    <lineage>
        <taxon>Bacteria</taxon>
        <taxon>Pseudomonadati</taxon>
        <taxon>Pseudomonadota</taxon>
        <taxon>Alphaproteobacteria</taxon>
        <taxon>Hyphomicrobiales</taxon>
        <taxon>Tepidamorphaceae</taxon>
        <taxon>Lutibaculum</taxon>
    </lineage>
</organism>
<dbReference type="PATRIC" id="fig|631454.5.peg.4020"/>
<feature type="domain" description="DUF4168" evidence="2">
    <location>
        <begin position="46"/>
        <end position="117"/>
    </location>
</feature>
<keyword evidence="4" id="KW-1185">Reference proteome</keyword>
<feature type="chain" id="PRO_5004726247" description="DUF4168 domain-containing protein" evidence="1">
    <location>
        <begin position="29"/>
        <end position="128"/>
    </location>
</feature>
<comment type="caution">
    <text evidence="3">The sequence shown here is derived from an EMBL/GenBank/DDBJ whole genome shotgun (WGS) entry which is preliminary data.</text>
</comment>
<dbReference type="STRING" id="631454.N177_4072"/>
<evidence type="ECO:0000256" key="1">
    <source>
        <dbReference type="SAM" id="SignalP"/>
    </source>
</evidence>
<dbReference type="AlphaFoldDB" id="V4QRY2"/>
<feature type="signal peptide" evidence="1">
    <location>
        <begin position="1"/>
        <end position="28"/>
    </location>
</feature>
<dbReference type="eggNOG" id="ENOG50339XK">
    <property type="taxonomic scope" value="Bacteria"/>
</dbReference>
<evidence type="ECO:0000313" key="3">
    <source>
        <dbReference type="EMBL" id="ESR22507.1"/>
    </source>
</evidence>
<dbReference type="OrthoDB" id="7365708at2"/>
<keyword evidence="1" id="KW-0732">Signal</keyword>
<dbReference type="Pfam" id="PF13767">
    <property type="entry name" value="DUF4168"/>
    <property type="match status" value="1"/>
</dbReference>
<evidence type="ECO:0000259" key="2">
    <source>
        <dbReference type="Pfam" id="PF13767"/>
    </source>
</evidence>
<dbReference type="Proteomes" id="UP000017819">
    <property type="component" value="Unassembled WGS sequence"/>
</dbReference>
<dbReference type="RefSeq" id="WP_023434178.1">
    <property type="nucleotide sequence ID" value="NZ_AWXZ01000042.1"/>
</dbReference>
<dbReference type="EMBL" id="AWXZ01000042">
    <property type="protein sequence ID" value="ESR22507.1"/>
    <property type="molecule type" value="Genomic_DNA"/>
</dbReference>
<proteinExistence type="predicted"/>
<reference evidence="3 4" key="1">
    <citation type="journal article" date="2014" name="Genome Announc.">
        <title>Draft Genome Sequence of Lutibaculum baratangense Strain AMV1T, Isolated from a Mud Volcano in Andamans, India.</title>
        <authorList>
            <person name="Singh A."/>
            <person name="Sreenivas A."/>
            <person name="Sathyanarayana Reddy G."/>
            <person name="Pinnaka A.K."/>
            <person name="Shivaji S."/>
        </authorList>
    </citation>
    <scope>NUCLEOTIDE SEQUENCE [LARGE SCALE GENOMIC DNA]</scope>
    <source>
        <strain evidence="3 4">AMV1</strain>
    </source>
</reference>
<gene>
    <name evidence="3" type="ORF">N177_4072</name>
</gene>
<evidence type="ECO:0000313" key="4">
    <source>
        <dbReference type="Proteomes" id="UP000017819"/>
    </source>
</evidence>
<sequence>MNRPTFSKLLGPATAVAILCGMAAPVAAQQNAVPPAAAPAQDVDETHVAAFAEASLAVEEVVERWNPRIQGAESPDQAEELRTEASREMVQAIQDSGLEVQTYDEIYRAAQANPELAMAIQREREERQ</sequence>
<name>V4QRY2_9HYPH</name>
<accession>V4QRY2</accession>
<protein>
    <recommendedName>
        <fullName evidence="2">DUF4168 domain-containing protein</fullName>
    </recommendedName>
</protein>
<dbReference type="InterPro" id="IPR025433">
    <property type="entry name" value="DUF4168"/>
</dbReference>